<feature type="transmembrane region" description="Helical" evidence="10">
    <location>
        <begin position="157"/>
        <end position="173"/>
    </location>
</feature>
<evidence type="ECO:0000256" key="7">
    <source>
        <dbReference type="ARBA" id="ARBA00022840"/>
    </source>
</evidence>
<dbReference type="Pfam" id="PF02518">
    <property type="entry name" value="HATPase_c"/>
    <property type="match status" value="1"/>
</dbReference>
<keyword evidence="6 13" id="KW-0418">Kinase</keyword>
<dbReference type="EMBL" id="JBHUCM010000004">
    <property type="protein sequence ID" value="MFD1535975.1"/>
    <property type="molecule type" value="Genomic_DNA"/>
</dbReference>
<dbReference type="InterPro" id="IPR050482">
    <property type="entry name" value="Sensor_HK_TwoCompSys"/>
</dbReference>
<evidence type="ECO:0000313" key="13">
    <source>
        <dbReference type="EMBL" id="MFD1535975.1"/>
    </source>
</evidence>
<sequence>MTVSERRGWWQLGLDVLRPEQKPARPSRRSLLADLLLAIVLTVVAVAATTVSTPDGGLHRVEGQPPSLTAPLRLRPAPQPRSSAVRPDSPIRPDNPAADAPAGSANDPAGSGADPAGSGPLPFLVVLTALPLAVRRLYPLVTFWVVLGAALATHDDATWITVLTFAIAAYGAVAHSRHRALAMGGLVLATVLAGAAFQDSVPPLPSWLGPFVVLLSAGVAASSGRFWRQRLDAGRRRFAALQQAQEEAMRRAVEVERSRIAAELHDVVTHNVNVMVIQAGAARKVMDTAPAQSKQAMLAVEAGGRAAMAELRHVMGLLAGPESTRAGADGLEPQPGLDQLDSLIKRVRAAGVPVSVEVAPPPGPLPPGVDLAVYRVVQEALTNTIKHAAGATASVTIGHSGDWLEIEITDTGGGQPIDVPNPGSGQPIDVPDPGGRQAIDATDTSGRQAMVAGDGQGRGLIGLRERLALYGGTLRAGPRDGGGYQIKARVPWT</sequence>
<dbReference type="RefSeq" id="WP_308127195.1">
    <property type="nucleotide sequence ID" value="NZ_JAHKRM010000015.1"/>
</dbReference>
<dbReference type="Gene3D" id="3.30.565.10">
    <property type="entry name" value="Histidine kinase-like ATPase, C-terminal domain"/>
    <property type="match status" value="1"/>
</dbReference>
<keyword evidence="3" id="KW-0597">Phosphoprotein</keyword>
<name>A0ABW4FZU2_9ACTN</name>
<keyword evidence="8" id="KW-0902">Two-component regulatory system</keyword>
<keyword evidence="5" id="KW-0547">Nucleotide-binding</keyword>
<comment type="catalytic activity">
    <reaction evidence="1">
        <text>ATP + protein L-histidine = ADP + protein N-phospho-L-histidine.</text>
        <dbReference type="EC" id="2.7.13.3"/>
    </reaction>
</comment>
<keyword evidence="10" id="KW-0472">Membrane</keyword>
<keyword evidence="10" id="KW-0812">Transmembrane</keyword>
<evidence type="ECO:0000256" key="6">
    <source>
        <dbReference type="ARBA" id="ARBA00022777"/>
    </source>
</evidence>
<feature type="compositionally biased region" description="Low complexity" evidence="9">
    <location>
        <begin position="65"/>
        <end position="84"/>
    </location>
</feature>
<evidence type="ECO:0000256" key="5">
    <source>
        <dbReference type="ARBA" id="ARBA00022741"/>
    </source>
</evidence>
<dbReference type="CDD" id="cd16917">
    <property type="entry name" value="HATPase_UhpB-NarQ-NarX-like"/>
    <property type="match status" value="1"/>
</dbReference>
<dbReference type="Gene3D" id="1.20.5.1930">
    <property type="match status" value="1"/>
</dbReference>
<accession>A0ABW4FZU2</accession>
<dbReference type="EC" id="2.7.13.3" evidence="2"/>
<evidence type="ECO:0000256" key="2">
    <source>
        <dbReference type="ARBA" id="ARBA00012438"/>
    </source>
</evidence>
<dbReference type="GO" id="GO:0016301">
    <property type="term" value="F:kinase activity"/>
    <property type="evidence" value="ECO:0007669"/>
    <property type="project" value="UniProtKB-KW"/>
</dbReference>
<dbReference type="InterPro" id="IPR011712">
    <property type="entry name" value="Sig_transdc_His_kin_sub3_dim/P"/>
</dbReference>
<dbReference type="InterPro" id="IPR036890">
    <property type="entry name" value="HATPase_C_sf"/>
</dbReference>
<organism evidence="13 14">
    <name type="scientific">Nonomuraea guangzhouensis</name>
    <dbReference type="NCBI Taxonomy" id="1291555"/>
    <lineage>
        <taxon>Bacteria</taxon>
        <taxon>Bacillati</taxon>
        <taxon>Actinomycetota</taxon>
        <taxon>Actinomycetes</taxon>
        <taxon>Streptosporangiales</taxon>
        <taxon>Streptosporangiaceae</taxon>
        <taxon>Nonomuraea</taxon>
    </lineage>
</organism>
<dbReference type="PANTHER" id="PTHR24421">
    <property type="entry name" value="NITRATE/NITRITE SENSOR PROTEIN NARX-RELATED"/>
    <property type="match status" value="1"/>
</dbReference>
<feature type="domain" description="Histidine kinase/HSP90-like ATPase" evidence="11">
    <location>
        <begin position="371"/>
        <end position="491"/>
    </location>
</feature>
<evidence type="ECO:0000256" key="9">
    <source>
        <dbReference type="SAM" id="MobiDB-lite"/>
    </source>
</evidence>
<dbReference type="InterPro" id="IPR003594">
    <property type="entry name" value="HATPase_dom"/>
</dbReference>
<dbReference type="Pfam" id="PF07730">
    <property type="entry name" value="HisKA_3"/>
    <property type="match status" value="1"/>
</dbReference>
<protein>
    <recommendedName>
        <fullName evidence="2">histidine kinase</fullName>
        <ecNumber evidence="2">2.7.13.3</ecNumber>
    </recommendedName>
</protein>
<evidence type="ECO:0000313" key="14">
    <source>
        <dbReference type="Proteomes" id="UP001597097"/>
    </source>
</evidence>
<evidence type="ECO:0000256" key="1">
    <source>
        <dbReference type="ARBA" id="ARBA00000085"/>
    </source>
</evidence>
<feature type="transmembrane region" description="Helical" evidence="10">
    <location>
        <begin position="31"/>
        <end position="51"/>
    </location>
</feature>
<evidence type="ECO:0000256" key="4">
    <source>
        <dbReference type="ARBA" id="ARBA00022679"/>
    </source>
</evidence>
<reference evidence="14" key="1">
    <citation type="journal article" date="2019" name="Int. J. Syst. Evol. Microbiol.">
        <title>The Global Catalogue of Microorganisms (GCM) 10K type strain sequencing project: providing services to taxonomists for standard genome sequencing and annotation.</title>
        <authorList>
            <consortium name="The Broad Institute Genomics Platform"/>
            <consortium name="The Broad Institute Genome Sequencing Center for Infectious Disease"/>
            <person name="Wu L."/>
            <person name="Ma J."/>
        </authorList>
    </citation>
    <scope>NUCLEOTIDE SEQUENCE [LARGE SCALE GENOMIC DNA]</scope>
    <source>
        <strain evidence="14">CGMCC 1.15399</strain>
    </source>
</reference>
<evidence type="ECO:0000259" key="11">
    <source>
        <dbReference type="Pfam" id="PF02518"/>
    </source>
</evidence>
<evidence type="ECO:0000259" key="12">
    <source>
        <dbReference type="Pfam" id="PF07730"/>
    </source>
</evidence>
<feature type="domain" description="Signal transduction histidine kinase subgroup 3 dimerisation and phosphoacceptor" evidence="12">
    <location>
        <begin position="256"/>
        <end position="319"/>
    </location>
</feature>
<proteinExistence type="predicted"/>
<dbReference type="SUPFAM" id="SSF55874">
    <property type="entry name" value="ATPase domain of HSP90 chaperone/DNA topoisomerase II/histidine kinase"/>
    <property type="match status" value="1"/>
</dbReference>
<keyword evidence="4" id="KW-0808">Transferase</keyword>
<gene>
    <name evidence="13" type="ORF">ACFSJ0_02955</name>
</gene>
<evidence type="ECO:0000256" key="3">
    <source>
        <dbReference type="ARBA" id="ARBA00022553"/>
    </source>
</evidence>
<keyword evidence="7" id="KW-0067">ATP-binding</keyword>
<evidence type="ECO:0000256" key="8">
    <source>
        <dbReference type="ARBA" id="ARBA00023012"/>
    </source>
</evidence>
<keyword evidence="14" id="KW-1185">Reference proteome</keyword>
<dbReference type="Proteomes" id="UP001597097">
    <property type="component" value="Unassembled WGS sequence"/>
</dbReference>
<dbReference type="PANTHER" id="PTHR24421:SF10">
    <property type="entry name" value="NITRATE_NITRITE SENSOR PROTEIN NARQ"/>
    <property type="match status" value="1"/>
</dbReference>
<feature type="region of interest" description="Disordered" evidence="9">
    <location>
        <begin position="410"/>
        <end position="429"/>
    </location>
</feature>
<keyword evidence="10" id="KW-1133">Transmembrane helix</keyword>
<comment type="caution">
    <text evidence="13">The sequence shown here is derived from an EMBL/GenBank/DDBJ whole genome shotgun (WGS) entry which is preliminary data.</text>
</comment>
<feature type="transmembrane region" description="Helical" evidence="10">
    <location>
        <begin position="204"/>
        <end position="227"/>
    </location>
</feature>
<evidence type="ECO:0000256" key="10">
    <source>
        <dbReference type="SAM" id="Phobius"/>
    </source>
</evidence>
<feature type="transmembrane region" description="Helical" evidence="10">
    <location>
        <begin position="180"/>
        <end position="198"/>
    </location>
</feature>
<feature type="region of interest" description="Disordered" evidence="9">
    <location>
        <begin position="54"/>
        <end position="114"/>
    </location>
</feature>